<dbReference type="SMR" id="A0A3R6BZG2"/>
<accession>A0A3R6BZG2</accession>
<dbReference type="InterPro" id="IPR011055">
    <property type="entry name" value="Dup_hybrid_motif"/>
</dbReference>
<dbReference type="PANTHER" id="PTHR21666:SF286">
    <property type="entry name" value="LIPOPROTEIN NLPD"/>
    <property type="match status" value="1"/>
</dbReference>
<proteinExistence type="predicted"/>
<dbReference type="InterPro" id="IPR050570">
    <property type="entry name" value="Cell_wall_metabolism_enzyme"/>
</dbReference>
<evidence type="ECO:0000259" key="1">
    <source>
        <dbReference type="Pfam" id="PF01551"/>
    </source>
</evidence>
<protein>
    <submittedName>
        <fullName evidence="2">Peptidoglycan DD-metalloendopeptidase family protein</fullName>
    </submittedName>
</protein>
<dbReference type="CDD" id="cd12797">
    <property type="entry name" value="M23_peptidase"/>
    <property type="match status" value="1"/>
</dbReference>
<evidence type="ECO:0000313" key="3">
    <source>
        <dbReference type="Proteomes" id="UP000441609"/>
    </source>
</evidence>
<dbReference type="AlphaFoldDB" id="A0A3R6BZG2"/>
<dbReference type="SUPFAM" id="SSF51261">
    <property type="entry name" value="Duplicated hybrid motif"/>
    <property type="match status" value="1"/>
</dbReference>
<dbReference type="GO" id="GO:0004222">
    <property type="term" value="F:metalloendopeptidase activity"/>
    <property type="evidence" value="ECO:0007669"/>
    <property type="project" value="TreeGrafter"/>
</dbReference>
<evidence type="ECO:0000313" key="2">
    <source>
        <dbReference type="EMBL" id="MSB75722.1"/>
    </source>
</evidence>
<dbReference type="EMBL" id="WKMO01000030">
    <property type="protein sequence ID" value="MSB75722.1"/>
    <property type="molecule type" value="Genomic_DNA"/>
</dbReference>
<sequence>MWRIFSLAILALIPVGRVGAQDKRSLIVEVLQTAGDYGDIAPVWGIVQKDGDIYRFVPSVAPLKEKYRISDRYGYRTHPISGERQFHAGLDMAAVYAATVHAAASGTVTFAGETPGYGKTVVVTHRFGFQTRYAHLTLIYTRKGAKVEKGDVIGFVGSTGISTGNHLHYEVIKNQKRINPLNFIYGTK</sequence>
<gene>
    <name evidence="2" type="ORF">GKD70_20890</name>
</gene>
<comment type="caution">
    <text evidence="2">The sequence shown here is derived from an EMBL/GenBank/DDBJ whole genome shotgun (WGS) entry which is preliminary data.</text>
</comment>
<dbReference type="GeneID" id="99673131"/>
<name>A0A3R6BZG2_PARDI</name>
<dbReference type="Pfam" id="PF01551">
    <property type="entry name" value="Peptidase_M23"/>
    <property type="match status" value="1"/>
</dbReference>
<organism evidence="2 3">
    <name type="scientific">Parabacteroides distasonis</name>
    <dbReference type="NCBI Taxonomy" id="823"/>
    <lineage>
        <taxon>Bacteria</taxon>
        <taxon>Pseudomonadati</taxon>
        <taxon>Bacteroidota</taxon>
        <taxon>Bacteroidia</taxon>
        <taxon>Bacteroidales</taxon>
        <taxon>Tannerellaceae</taxon>
        <taxon>Parabacteroides</taxon>
    </lineage>
</organism>
<dbReference type="RefSeq" id="WP_007659497.1">
    <property type="nucleotide sequence ID" value="NZ_CP157381.1"/>
</dbReference>
<dbReference type="InterPro" id="IPR016047">
    <property type="entry name" value="M23ase_b-sheet_dom"/>
</dbReference>
<dbReference type="Gene3D" id="2.70.70.10">
    <property type="entry name" value="Glucose Permease (Domain IIA)"/>
    <property type="match status" value="1"/>
</dbReference>
<reference evidence="2 3" key="1">
    <citation type="journal article" date="2019" name="Nat. Med.">
        <title>A library of human gut bacterial isolates paired with longitudinal multiomics data enables mechanistic microbiome research.</title>
        <authorList>
            <person name="Poyet M."/>
            <person name="Groussin M."/>
            <person name="Gibbons S.M."/>
            <person name="Avila-Pacheco J."/>
            <person name="Jiang X."/>
            <person name="Kearney S.M."/>
            <person name="Perrotta A.R."/>
            <person name="Berdy B."/>
            <person name="Zhao S."/>
            <person name="Lieberman T.D."/>
            <person name="Swanson P.K."/>
            <person name="Smith M."/>
            <person name="Roesemann S."/>
            <person name="Alexander J.E."/>
            <person name="Rich S.A."/>
            <person name="Livny J."/>
            <person name="Vlamakis H."/>
            <person name="Clish C."/>
            <person name="Bullock K."/>
            <person name="Deik A."/>
            <person name="Scott J."/>
            <person name="Pierce K.A."/>
            <person name="Xavier R.J."/>
            <person name="Alm E.J."/>
        </authorList>
    </citation>
    <scope>NUCLEOTIDE SEQUENCE [LARGE SCALE GENOMIC DNA]</scope>
    <source>
        <strain evidence="2 3">BIOML-A20</strain>
    </source>
</reference>
<dbReference type="PANTHER" id="PTHR21666">
    <property type="entry name" value="PEPTIDASE-RELATED"/>
    <property type="match status" value="1"/>
</dbReference>
<dbReference type="Proteomes" id="UP000441609">
    <property type="component" value="Unassembled WGS sequence"/>
</dbReference>
<feature type="domain" description="M23ase beta-sheet core" evidence="1">
    <location>
        <begin position="85"/>
        <end position="180"/>
    </location>
</feature>